<protein>
    <submittedName>
        <fullName evidence="1">Uncharacterized protein</fullName>
    </submittedName>
</protein>
<reference evidence="1" key="1">
    <citation type="submission" date="2020-04" db="EMBL/GenBank/DDBJ databases">
        <authorList>
            <person name="Chiriac C."/>
            <person name="Salcher M."/>
            <person name="Ghai R."/>
            <person name="Kavagutti S V."/>
        </authorList>
    </citation>
    <scope>NUCLEOTIDE SEQUENCE</scope>
</reference>
<dbReference type="EMBL" id="LR796290">
    <property type="protein sequence ID" value="CAB4134725.1"/>
    <property type="molecule type" value="Genomic_DNA"/>
</dbReference>
<proteinExistence type="predicted"/>
<gene>
    <name evidence="1" type="ORF">UFOVP275_6</name>
</gene>
<evidence type="ECO:0000313" key="1">
    <source>
        <dbReference type="EMBL" id="CAB4134725.1"/>
    </source>
</evidence>
<sequence length="69" mass="7822">MIDYYNKHFAASATASGDTVSVEKGGGSDWVQLKMSYNPNSTPVIFDLRNRQIVEHLHFMLGQFLRETT</sequence>
<organism evidence="1">
    <name type="scientific">uncultured Caudovirales phage</name>
    <dbReference type="NCBI Taxonomy" id="2100421"/>
    <lineage>
        <taxon>Viruses</taxon>
        <taxon>Duplodnaviria</taxon>
        <taxon>Heunggongvirae</taxon>
        <taxon>Uroviricota</taxon>
        <taxon>Caudoviricetes</taxon>
        <taxon>Peduoviridae</taxon>
        <taxon>Maltschvirus</taxon>
        <taxon>Maltschvirus maltsch</taxon>
    </lineage>
</organism>
<name>A0A6J5LKK2_9CAUD</name>
<accession>A0A6J5LKK2</accession>